<dbReference type="AlphaFoldDB" id="A0AAW1LZT9"/>
<evidence type="ECO:0000256" key="1">
    <source>
        <dbReference type="ARBA" id="ARBA00022737"/>
    </source>
</evidence>
<proteinExistence type="predicted"/>
<gene>
    <name evidence="3" type="ORF">RND81_03G125200</name>
</gene>
<keyword evidence="4" id="KW-1185">Reference proteome</keyword>
<dbReference type="Pfam" id="PF20431">
    <property type="entry name" value="E_motif"/>
    <property type="match status" value="1"/>
</dbReference>
<evidence type="ECO:0000256" key="2">
    <source>
        <dbReference type="PROSITE-ProRule" id="PRU00708"/>
    </source>
</evidence>
<feature type="repeat" description="PPR" evidence="2">
    <location>
        <begin position="36"/>
        <end position="70"/>
    </location>
</feature>
<dbReference type="InterPro" id="IPR002885">
    <property type="entry name" value="PPR_rpt"/>
</dbReference>
<dbReference type="InterPro" id="IPR011990">
    <property type="entry name" value="TPR-like_helical_dom_sf"/>
</dbReference>
<dbReference type="Gene3D" id="1.25.40.10">
    <property type="entry name" value="Tetratricopeptide repeat domain"/>
    <property type="match status" value="3"/>
</dbReference>
<feature type="repeat" description="PPR" evidence="2">
    <location>
        <begin position="366"/>
        <end position="400"/>
    </location>
</feature>
<evidence type="ECO:0000313" key="4">
    <source>
        <dbReference type="Proteomes" id="UP001443914"/>
    </source>
</evidence>
<accession>A0AAW1LZT9</accession>
<dbReference type="GO" id="GO:0009451">
    <property type="term" value="P:RNA modification"/>
    <property type="evidence" value="ECO:0007669"/>
    <property type="project" value="InterPro"/>
</dbReference>
<feature type="repeat" description="PPR" evidence="2">
    <location>
        <begin position="230"/>
        <end position="264"/>
    </location>
</feature>
<name>A0AAW1LZT9_SAPOF</name>
<dbReference type="NCBIfam" id="TIGR00756">
    <property type="entry name" value="PPR"/>
    <property type="match status" value="6"/>
</dbReference>
<dbReference type="Pfam" id="PF13041">
    <property type="entry name" value="PPR_2"/>
    <property type="match status" value="3"/>
</dbReference>
<dbReference type="GO" id="GO:0003723">
    <property type="term" value="F:RNA binding"/>
    <property type="evidence" value="ECO:0007669"/>
    <property type="project" value="InterPro"/>
</dbReference>
<protein>
    <recommendedName>
        <fullName evidence="5">Pentatricopeptide repeat-containing protein</fullName>
    </recommendedName>
</protein>
<keyword evidence="1" id="KW-0677">Repeat</keyword>
<reference evidence="3" key="1">
    <citation type="submission" date="2024-03" db="EMBL/GenBank/DDBJ databases">
        <title>WGS assembly of Saponaria officinalis var. Norfolk2.</title>
        <authorList>
            <person name="Jenkins J."/>
            <person name="Shu S."/>
            <person name="Grimwood J."/>
            <person name="Barry K."/>
            <person name="Goodstein D."/>
            <person name="Schmutz J."/>
            <person name="Leebens-Mack J."/>
            <person name="Osbourn A."/>
        </authorList>
    </citation>
    <scope>NUCLEOTIDE SEQUENCE [LARGE SCALE GENOMIC DNA]</scope>
    <source>
        <strain evidence="3">JIC</strain>
    </source>
</reference>
<feature type="repeat" description="PPR" evidence="2">
    <location>
        <begin position="137"/>
        <end position="171"/>
    </location>
</feature>
<feature type="repeat" description="PPR" evidence="2">
    <location>
        <begin position="199"/>
        <end position="229"/>
    </location>
</feature>
<organism evidence="3 4">
    <name type="scientific">Saponaria officinalis</name>
    <name type="common">Common soapwort</name>
    <name type="synonym">Lychnis saponaria</name>
    <dbReference type="NCBI Taxonomy" id="3572"/>
    <lineage>
        <taxon>Eukaryota</taxon>
        <taxon>Viridiplantae</taxon>
        <taxon>Streptophyta</taxon>
        <taxon>Embryophyta</taxon>
        <taxon>Tracheophyta</taxon>
        <taxon>Spermatophyta</taxon>
        <taxon>Magnoliopsida</taxon>
        <taxon>eudicotyledons</taxon>
        <taxon>Gunneridae</taxon>
        <taxon>Pentapetalae</taxon>
        <taxon>Caryophyllales</taxon>
        <taxon>Caryophyllaceae</taxon>
        <taxon>Caryophylleae</taxon>
        <taxon>Saponaria</taxon>
    </lineage>
</organism>
<dbReference type="InterPro" id="IPR046848">
    <property type="entry name" value="E_motif"/>
</dbReference>
<dbReference type="PROSITE" id="PS51375">
    <property type="entry name" value="PPR"/>
    <property type="match status" value="5"/>
</dbReference>
<dbReference type="FunFam" id="1.25.40.10:FF:000090">
    <property type="entry name" value="Pentatricopeptide repeat-containing protein, chloroplastic"/>
    <property type="match status" value="1"/>
</dbReference>
<dbReference type="InterPro" id="IPR046960">
    <property type="entry name" value="PPR_At4g14850-like_plant"/>
</dbReference>
<dbReference type="Pfam" id="PF01535">
    <property type="entry name" value="PPR"/>
    <property type="match status" value="5"/>
</dbReference>
<evidence type="ECO:0008006" key="5">
    <source>
        <dbReference type="Google" id="ProtNLM"/>
    </source>
</evidence>
<dbReference type="PANTHER" id="PTHR47926">
    <property type="entry name" value="PENTATRICOPEPTIDE REPEAT-CONTAINING PROTEIN"/>
    <property type="match status" value="1"/>
</dbReference>
<evidence type="ECO:0000313" key="3">
    <source>
        <dbReference type="EMBL" id="KAK9741744.1"/>
    </source>
</evidence>
<sequence length="536" mass="59485">MPCISCYCPVYESKTRVLFAVAGEMVVRDCSTVYPDLKTWNKAIKRRMQEGNVKQCLSAFVSMRENGFYPDNFTFPILFEAATRRSLVCLGYALHGQAFKCGYSHDLYVQTCLLNMYSSFKDVDSAYKVFQDMQVKDVIAWNSMLDAYTSNGQIEEATELFESAPLKDATSFNIMISGYAKSGQLELGRALFDAAPARDAASWNSMILGCTLAGRMEDARTLFDKVPKKNIVTWNTMVTGYLQNELFVDAIQVFEQMRAENFKCDRVTISSVLAACAHLGSIECGTALHVYTLENDLVGPEVTTSLIDMYAKCGCINQCVHVFYKSRVKDLFCWNAVISALAFNDRGHAALKIFDAMNNNKSLRPDDITFIALLSACAHSGLVQEGCSIFSSMKKYGISPKVEHYGCMVDLLGKANLVSQAYEVVKSMPYNPGKRILGALLSACVIHQDREVGRKVIGRMMDRAEKMSDGEFMMASNLHATCGDWEEAATWRQRMSDEGIVKSAGCSVIQLHGTTRRFVAGDRLGLIVGVSVLPVE</sequence>
<dbReference type="Proteomes" id="UP001443914">
    <property type="component" value="Unassembled WGS sequence"/>
</dbReference>
<dbReference type="EMBL" id="JBDFQZ010000003">
    <property type="protein sequence ID" value="KAK9741744.1"/>
    <property type="molecule type" value="Genomic_DNA"/>
</dbReference>
<comment type="caution">
    <text evidence="3">The sequence shown here is derived from an EMBL/GenBank/DDBJ whole genome shotgun (WGS) entry which is preliminary data.</text>
</comment>